<dbReference type="InterPro" id="IPR035090">
    <property type="entry name" value="Pyridoxal_P_attach_site"/>
</dbReference>
<dbReference type="GO" id="GO:0008184">
    <property type="term" value="F:glycogen phosphorylase activity"/>
    <property type="evidence" value="ECO:0007669"/>
    <property type="project" value="InterPro"/>
</dbReference>
<comment type="catalytic activity">
    <reaction evidence="1">
        <text>[(1-&gt;4)-alpha-D-glucosyl](n) + phosphate = [(1-&gt;4)-alpha-D-glucosyl](n-1) + alpha-D-glucose 1-phosphate</text>
        <dbReference type="Rhea" id="RHEA:41732"/>
        <dbReference type="Rhea" id="RHEA-COMP:9584"/>
        <dbReference type="Rhea" id="RHEA-COMP:9586"/>
        <dbReference type="ChEBI" id="CHEBI:15444"/>
        <dbReference type="ChEBI" id="CHEBI:43474"/>
        <dbReference type="ChEBI" id="CHEBI:58601"/>
        <dbReference type="EC" id="2.4.1.1"/>
    </reaction>
</comment>
<evidence type="ECO:0000256" key="4">
    <source>
        <dbReference type="ARBA" id="ARBA00012591"/>
    </source>
</evidence>
<protein>
    <recommendedName>
        <fullName evidence="4">glycogen phosphorylase</fullName>
        <ecNumber evidence="4">2.4.1.1</ecNumber>
    </recommendedName>
</protein>
<dbReference type="PIRSF" id="PIRSF000460">
    <property type="entry name" value="Pprylas_GlgP"/>
    <property type="match status" value="1"/>
</dbReference>
<dbReference type="EMBL" id="JAADZU010000016">
    <property type="protein sequence ID" value="NDK89356.1"/>
    <property type="molecule type" value="Genomic_DNA"/>
</dbReference>
<evidence type="ECO:0000256" key="2">
    <source>
        <dbReference type="ARBA" id="ARBA00001933"/>
    </source>
</evidence>
<evidence type="ECO:0000256" key="1">
    <source>
        <dbReference type="ARBA" id="ARBA00001275"/>
    </source>
</evidence>
<keyword evidence="14" id="KW-1185">Reference proteome</keyword>
<keyword evidence="5" id="KW-0021">Allosteric enzyme</keyword>
<dbReference type="Gene3D" id="3.40.50.2000">
    <property type="entry name" value="Glycogen Phosphorylase B"/>
    <property type="match status" value="3"/>
</dbReference>
<dbReference type="InterPro" id="IPR052182">
    <property type="entry name" value="Glycogen/Maltodextrin_Phosph"/>
</dbReference>
<dbReference type="PROSITE" id="PS00102">
    <property type="entry name" value="PHOSPHORYLASE"/>
    <property type="match status" value="1"/>
</dbReference>
<dbReference type="GO" id="GO:0005975">
    <property type="term" value="P:carbohydrate metabolic process"/>
    <property type="evidence" value="ECO:0007669"/>
    <property type="project" value="InterPro"/>
</dbReference>
<sequence length="850" mass="92542">MKAFRRFTVRVPLPTPLVDLAVLAHNLRWVWHTATQDLFATIDPALWAASGDPVRLLAEIDSARLNELAEDEEFLTRLRDLRTELDTYRSAPQWFGKEAAAGRAMPQGIAYFSMEFGITEVLPIYSGGLGILAGDHLKAASDLGLPLIGVGLFYRSGYFRQSLSHDGWQLERYPVNDPGLLPLSLLTDADDRPVTVTISIPGGRVLHAQIWVATVGRIPLLLLDSDIPANDDELRLVTDRLYGGDQDHRIKQEILLGIGGVRALREYVRITGAAEPTVFHMNEGHAGFLGAERVRELVVSGLDLDSAESVVRASNVFTTHTPVPAGIDRFPKDLVSYYLDADDTGSSRLLPGLPAGTILELGSEGDPGVFNMAHMGFRLGQRSNGVSQLHGAVSREMFAGLWPGFDADEVPIGSVTNGVHGFTWVARPWRELVGHDEDSAGAAYAELPDGDLWKTRQQLRAQLVDEVRRRAHASGRERGFSEVELGWTADLFDPGVLTIGFARRAATYKRLTLMLRDPDRLRRLLTDPERPIQLVVAGKAHPADDGGKALIQQVVRFTEDPALRNRIVFLPDYDISMARHIYAGCDVWLNNPVRPMEACGTSGMKSALNGGLNLSILDGWWDEMADGDNGWAIPSAEGVTDEHRRDDLEAEALYSLLENSVIPLFYGRDDTGLPERWVAMVRHTLSVLGPKVLASRMVRDYTDELYAPAALSYTAAVADDFAGARDLAGYRARLTAAWPAVAIAGIDEDSESGAEALQLTAQVALGDLSPDDVTVQAVLGRVDDDGEISHPILTTMSPVGGADTAGRTRYATVVHPYKSGVVGYTARVLPSHSLLAVDAELGLVAYPAAP</sequence>
<proteinExistence type="inferred from homology"/>
<gene>
    <name evidence="13" type="ORF">GYA93_07135</name>
</gene>
<reference evidence="13 14" key="1">
    <citation type="submission" date="2020-01" db="EMBL/GenBank/DDBJ databases">
        <title>Investigation of new actinobacteria for the biodesulphurisation of diesel fuel.</title>
        <authorList>
            <person name="Athi Narayanan S.M."/>
        </authorList>
    </citation>
    <scope>NUCLEOTIDE SEQUENCE [LARGE SCALE GENOMIC DNA]</scope>
    <source>
        <strain evidence="13 14">213E</strain>
    </source>
</reference>
<evidence type="ECO:0000256" key="11">
    <source>
        <dbReference type="PIRSR" id="PIRSR000460-1"/>
    </source>
</evidence>
<dbReference type="NCBIfam" id="TIGR02094">
    <property type="entry name" value="more_P_ylases"/>
    <property type="match status" value="1"/>
</dbReference>
<feature type="modified residue" description="N6-(pyridoxal phosphate)lysine" evidence="11">
    <location>
        <position position="605"/>
    </location>
</feature>
<dbReference type="AlphaFoldDB" id="A0A7K3LM78"/>
<evidence type="ECO:0000256" key="5">
    <source>
        <dbReference type="ARBA" id="ARBA00022533"/>
    </source>
</evidence>
<organism evidence="13 14">
    <name type="scientific">Gordonia desulfuricans</name>
    <dbReference type="NCBI Taxonomy" id="89051"/>
    <lineage>
        <taxon>Bacteria</taxon>
        <taxon>Bacillati</taxon>
        <taxon>Actinomycetota</taxon>
        <taxon>Actinomycetes</taxon>
        <taxon>Mycobacteriales</taxon>
        <taxon>Gordoniaceae</taxon>
        <taxon>Gordonia</taxon>
    </lineage>
</organism>
<keyword evidence="7 13" id="KW-0808">Transferase</keyword>
<feature type="domain" description="DUF3417" evidence="12">
    <location>
        <begin position="13"/>
        <end position="122"/>
    </location>
</feature>
<evidence type="ECO:0000313" key="13">
    <source>
        <dbReference type="EMBL" id="NDK89356.1"/>
    </source>
</evidence>
<evidence type="ECO:0000256" key="8">
    <source>
        <dbReference type="ARBA" id="ARBA00022898"/>
    </source>
</evidence>
<keyword evidence="6" id="KW-0328">Glycosyltransferase</keyword>
<dbReference type="PANTHER" id="PTHR42655:SF1">
    <property type="entry name" value="GLYCOGEN PHOSPHORYLASE"/>
    <property type="match status" value="1"/>
</dbReference>
<evidence type="ECO:0000256" key="3">
    <source>
        <dbReference type="ARBA" id="ARBA00006047"/>
    </source>
</evidence>
<dbReference type="SUPFAM" id="SSF53756">
    <property type="entry name" value="UDP-Glycosyltransferase/glycogen phosphorylase"/>
    <property type="match status" value="1"/>
</dbReference>
<keyword evidence="8 11" id="KW-0663">Pyridoxal phosphate</keyword>
<evidence type="ECO:0000313" key="14">
    <source>
        <dbReference type="Proteomes" id="UP000466307"/>
    </source>
</evidence>
<accession>A0A7K3LM78</accession>
<keyword evidence="9" id="KW-0119">Carbohydrate metabolism</keyword>
<comment type="similarity">
    <text evidence="3">Belongs to the glycogen phosphorylase family.</text>
</comment>
<dbReference type="GO" id="GO:0030170">
    <property type="term" value="F:pyridoxal phosphate binding"/>
    <property type="evidence" value="ECO:0007669"/>
    <property type="project" value="InterPro"/>
</dbReference>
<dbReference type="RefSeq" id="WP_059035372.1">
    <property type="nucleotide sequence ID" value="NZ_JAADZU010000016.1"/>
</dbReference>
<dbReference type="EC" id="2.4.1.1" evidence="4"/>
<evidence type="ECO:0000256" key="10">
    <source>
        <dbReference type="ARBA" id="ARBA00025174"/>
    </source>
</evidence>
<dbReference type="Proteomes" id="UP000466307">
    <property type="component" value="Unassembled WGS sequence"/>
</dbReference>
<name>A0A7K3LM78_9ACTN</name>
<dbReference type="Pfam" id="PF11897">
    <property type="entry name" value="DUF3417"/>
    <property type="match status" value="1"/>
</dbReference>
<comment type="caution">
    <text evidence="13">The sequence shown here is derived from an EMBL/GenBank/DDBJ whole genome shotgun (WGS) entry which is preliminary data.</text>
</comment>
<evidence type="ECO:0000256" key="7">
    <source>
        <dbReference type="ARBA" id="ARBA00022679"/>
    </source>
</evidence>
<evidence type="ECO:0000259" key="12">
    <source>
        <dbReference type="Pfam" id="PF11897"/>
    </source>
</evidence>
<evidence type="ECO:0000256" key="9">
    <source>
        <dbReference type="ARBA" id="ARBA00023277"/>
    </source>
</evidence>
<dbReference type="Pfam" id="PF00343">
    <property type="entry name" value="Phosphorylase"/>
    <property type="match status" value="1"/>
</dbReference>
<dbReference type="InterPro" id="IPR024517">
    <property type="entry name" value="Glycogen_phosphorylase_DUF3417"/>
</dbReference>
<dbReference type="PANTHER" id="PTHR42655">
    <property type="entry name" value="GLYCOGEN PHOSPHORYLASE"/>
    <property type="match status" value="1"/>
</dbReference>
<comment type="function">
    <text evidence="10">Phosphorylase is an important allosteric enzyme in carbohydrate metabolism. Enzymes from different sources differ in their regulatory mechanisms and in their natural substrates. However, all known phosphorylases share catalytic and structural properties.</text>
</comment>
<comment type="cofactor">
    <cofactor evidence="2">
        <name>pyridoxal 5'-phosphate</name>
        <dbReference type="ChEBI" id="CHEBI:597326"/>
    </cofactor>
</comment>
<evidence type="ECO:0000256" key="6">
    <source>
        <dbReference type="ARBA" id="ARBA00022676"/>
    </source>
</evidence>
<dbReference type="InterPro" id="IPR000811">
    <property type="entry name" value="Glyco_trans_35"/>
</dbReference>
<dbReference type="InterPro" id="IPR011834">
    <property type="entry name" value="Agluc_phsphrylas"/>
</dbReference>